<gene>
    <name evidence="4" type="ORF">DFR40_2103</name>
</gene>
<accession>A0A495WAJ9</accession>
<dbReference type="Pfam" id="PF13413">
    <property type="entry name" value="HTH_25"/>
    <property type="match status" value="1"/>
</dbReference>
<sequence length="308" mass="31925">MSEQIDNAPLIDSEAPVIEPVLPSVGSILRVAREGRGLQTAEIAQALKLGQRQVEALERDEWDGLPGPTFIRGFVRNYARLVGVDAGPLMDRLTALLDKPVDTLTVPAAPPARISGSSRSRDGLVVGIGALLLSLAALAYFLLPSDLTALRDSLQGLLDGEAKPAEVVPAPASQEPLFPPGSSADQVIAPQAEASADAAVPAGEAQSPVAPATPSAAPASPQAVAADVATPPQLRFVVSKESWIEVRDRDGAVVFSQRLAAGSEQQVGGKGPLSVAIGYAPGVTLHTRGQIVNLQPHTRGDVARLVLE</sequence>
<comment type="caution">
    <text evidence="4">The sequence shown here is derived from an EMBL/GenBank/DDBJ whole genome shotgun (WGS) entry which is preliminary data.</text>
</comment>
<feature type="domain" description="Cytoskeleton protein RodZ-like C-terminal" evidence="3">
    <location>
        <begin position="236"/>
        <end position="305"/>
    </location>
</feature>
<dbReference type="Proteomes" id="UP000270626">
    <property type="component" value="Unassembled WGS sequence"/>
</dbReference>
<evidence type="ECO:0000259" key="3">
    <source>
        <dbReference type="Pfam" id="PF13464"/>
    </source>
</evidence>
<protein>
    <submittedName>
        <fullName evidence="4">Cytoskeleton protein RodZ</fullName>
    </submittedName>
</protein>
<feature type="transmembrane region" description="Helical" evidence="2">
    <location>
        <begin position="123"/>
        <end position="143"/>
    </location>
</feature>
<feature type="region of interest" description="Disordered" evidence="1">
    <location>
        <begin position="192"/>
        <end position="218"/>
    </location>
</feature>
<evidence type="ECO:0000256" key="1">
    <source>
        <dbReference type="SAM" id="MobiDB-lite"/>
    </source>
</evidence>
<dbReference type="InterPro" id="IPR025194">
    <property type="entry name" value="RodZ-like_C"/>
</dbReference>
<keyword evidence="2" id="KW-0812">Transmembrane</keyword>
<evidence type="ECO:0000313" key="5">
    <source>
        <dbReference type="Proteomes" id="UP000270626"/>
    </source>
</evidence>
<evidence type="ECO:0000256" key="2">
    <source>
        <dbReference type="SAM" id="Phobius"/>
    </source>
</evidence>
<dbReference type="InterPro" id="IPR010982">
    <property type="entry name" value="Lambda_DNA-bd_dom_sf"/>
</dbReference>
<keyword evidence="5" id="KW-1185">Reference proteome</keyword>
<dbReference type="AlphaFoldDB" id="A0A495WAJ9"/>
<dbReference type="Gene3D" id="1.10.260.40">
    <property type="entry name" value="lambda repressor-like DNA-binding domains"/>
    <property type="match status" value="1"/>
</dbReference>
<dbReference type="EMBL" id="RBXP01000015">
    <property type="protein sequence ID" value="RKT58160.1"/>
    <property type="molecule type" value="Genomic_DNA"/>
</dbReference>
<keyword evidence="2" id="KW-1133">Transmembrane helix</keyword>
<dbReference type="InterPro" id="IPR050400">
    <property type="entry name" value="Bact_Cytoskel_RodZ"/>
</dbReference>
<dbReference type="PANTHER" id="PTHR34475:SF1">
    <property type="entry name" value="CYTOSKELETON PROTEIN RODZ"/>
    <property type="match status" value="1"/>
</dbReference>
<organism evidence="4 5">
    <name type="scientific">Azonexus fungiphilus</name>
    <dbReference type="NCBI Taxonomy" id="146940"/>
    <lineage>
        <taxon>Bacteria</taxon>
        <taxon>Pseudomonadati</taxon>
        <taxon>Pseudomonadota</taxon>
        <taxon>Betaproteobacteria</taxon>
        <taxon>Rhodocyclales</taxon>
        <taxon>Azonexaceae</taxon>
        <taxon>Azonexus</taxon>
    </lineage>
</organism>
<proteinExistence type="predicted"/>
<feature type="compositionally biased region" description="Low complexity" evidence="1">
    <location>
        <begin position="205"/>
        <end position="218"/>
    </location>
</feature>
<reference evidence="4 5" key="1">
    <citation type="submission" date="2018-10" db="EMBL/GenBank/DDBJ databases">
        <title>Genomic Encyclopedia of Type Strains, Phase IV (KMG-IV): sequencing the most valuable type-strain genomes for metagenomic binning, comparative biology and taxonomic classification.</title>
        <authorList>
            <person name="Goeker M."/>
        </authorList>
    </citation>
    <scope>NUCLEOTIDE SEQUENCE [LARGE SCALE GENOMIC DNA]</scope>
    <source>
        <strain evidence="4 5">DSM 23841</strain>
    </source>
</reference>
<dbReference type="GO" id="GO:0003677">
    <property type="term" value="F:DNA binding"/>
    <property type="evidence" value="ECO:0007669"/>
    <property type="project" value="InterPro"/>
</dbReference>
<dbReference type="Pfam" id="PF13464">
    <property type="entry name" value="RodZ_C"/>
    <property type="match status" value="1"/>
</dbReference>
<evidence type="ECO:0000313" key="4">
    <source>
        <dbReference type="EMBL" id="RKT58160.1"/>
    </source>
</evidence>
<dbReference type="RefSeq" id="WP_121458422.1">
    <property type="nucleotide sequence ID" value="NZ_RBXP01000015.1"/>
</dbReference>
<dbReference type="PANTHER" id="PTHR34475">
    <property type="match status" value="1"/>
</dbReference>
<name>A0A495WAJ9_9RHOO</name>
<keyword evidence="2" id="KW-0472">Membrane</keyword>
<dbReference type="OrthoDB" id="8561330at2"/>